<evidence type="ECO:0000256" key="1">
    <source>
        <dbReference type="ARBA" id="ARBA00008791"/>
    </source>
</evidence>
<reference evidence="4" key="1">
    <citation type="submission" date="2017-10" db="EMBL/GenBank/DDBJ databases">
        <authorList>
            <person name="Gaisin V.A."/>
            <person name="Rysina M.S."/>
            <person name="Grouzdev D.S."/>
        </authorList>
    </citation>
    <scope>NUCLEOTIDE SEQUENCE [LARGE SCALE GENOMIC DNA]</scope>
    <source>
        <strain evidence="4">V1</strain>
    </source>
</reference>
<dbReference type="PANTHER" id="PTHR46268">
    <property type="entry name" value="STRESS RESPONSE PROTEIN NHAX"/>
    <property type="match status" value="1"/>
</dbReference>
<feature type="domain" description="UspA" evidence="2">
    <location>
        <begin position="2"/>
        <end position="157"/>
    </location>
</feature>
<dbReference type="Gene3D" id="3.40.50.620">
    <property type="entry name" value="HUPs"/>
    <property type="match status" value="1"/>
</dbReference>
<evidence type="ECO:0000313" key="3">
    <source>
        <dbReference type="EMBL" id="PWW82874.1"/>
    </source>
</evidence>
<dbReference type="Pfam" id="PF00582">
    <property type="entry name" value="Usp"/>
    <property type="match status" value="1"/>
</dbReference>
<dbReference type="RefSeq" id="WP_110022589.1">
    <property type="nucleotide sequence ID" value="NZ_PDNZ01000002.1"/>
</dbReference>
<dbReference type="AlphaFoldDB" id="A0A317T856"/>
<dbReference type="OrthoDB" id="9788959at2"/>
<dbReference type="CDD" id="cd00293">
    <property type="entry name" value="USP-like"/>
    <property type="match status" value="1"/>
</dbReference>
<proteinExistence type="inferred from homology"/>
<dbReference type="SUPFAM" id="SSF52402">
    <property type="entry name" value="Adenine nucleotide alpha hydrolases-like"/>
    <property type="match status" value="1"/>
</dbReference>
<dbReference type="InterPro" id="IPR006015">
    <property type="entry name" value="Universal_stress_UspA"/>
</dbReference>
<dbReference type="PANTHER" id="PTHR46268:SF26">
    <property type="entry name" value="UNIVERSAL STRESS PROTEIN MJ0577"/>
    <property type="match status" value="1"/>
</dbReference>
<sequence length="166" mass="18121">MKLLAALDFSDVTDNVVAAIRKLVCASSASVTLLHVIDEDKQDIEFHPTIEPHYQPPQKYYHEPDSSEEGDAVPILHHKNFKKLQNIADLLDKEGIETSLSIVHGNAAKTIIEHAEKEQADFILLGSHGHKTLYQLIVGTVCSGVVSDSGIPVIIVPKKAGKKPEA</sequence>
<organism evidence="3 4">
    <name type="scientific">Prosthecochloris marina</name>
    <dbReference type="NCBI Taxonomy" id="2017681"/>
    <lineage>
        <taxon>Bacteria</taxon>
        <taxon>Pseudomonadati</taxon>
        <taxon>Chlorobiota</taxon>
        <taxon>Chlorobiia</taxon>
        <taxon>Chlorobiales</taxon>
        <taxon>Chlorobiaceae</taxon>
        <taxon>Prosthecochloris</taxon>
    </lineage>
</organism>
<gene>
    <name evidence="3" type="ORF">CR164_03820</name>
</gene>
<dbReference type="InterPro" id="IPR014729">
    <property type="entry name" value="Rossmann-like_a/b/a_fold"/>
</dbReference>
<comment type="caution">
    <text evidence="3">The sequence shown here is derived from an EMBL/GenBank/DDBJ whole genome shotgun (WGS) entry which is preliminary data.</text>
</comment>
<keyword evidence="4" id="KW-1185">Reference proteome</keyword>
<accession>A0A317T856</accession>
<evidence type="ECO:0000313" key="4">
    <source>
        <dbReference type="Proteomes" id="UP000246278"/>
    </source>
</evidence>
<evidence type="ECO:0000259" key="2">
    <source>
        <dbReference type="Pfam" id="PF00582"/>
    </source>
</evidence>
<comment type="similarity">
    <text evidence="1">Belongs to the universal stress protein A family.</text>
</comment>
<dbReference type="Proteomes" id="UP000246278">
    <property type="component" value="Unassembled WGS sequence"/>
</dbReference>
<protein>
    <submittedName>
        <fullName evidence="3">Universal stress protein UspA</fullName>
    </submittedName>
</protein>
<name>A0A317T856_9CHLB</name>
<dbReference type="EMBL" id="PDNZ01000002">
    <property type="protein sequence ID" value="PWW82874.1"/>
    <property type="molecule type" value="Genomic_DNA"/>
</dbReference>
<dbReference type="InterPro" id="IPR006016">
    <property type="entry name" value="UspA"/>
</dbReference>
<dbReference type="PRINTS" id="PR01438">
    <property type="entry name" value="UNVRSLSTRESS"/>
</dbReference>